<dbReference type="AlphaFoldDB" id="A0A6A7G1Y9"/>
<keyword evidence="5" id="KW-0436">Ligase</keyword>
<dbReference type="PANTHER" id="PTHR11451:SF46">
    <property type="entry name" value="THREONINE--TRNA LIGASE"/>
    <property type="match status" value="1"/>
</dbReference>
<organism evidence="16">
    <name type="scientific">Hirondellea gigas</name>
    <dbReference type="NCBI Taxonomy" id="1518452"/>
    <lineage>
        <taxon>Eukaryota</taxon>
        <taxon>Metazoa</taxon>
        <taxon>Ecdysozoa</taxon>
        <taxon>Arthropoda</taxon>
        <taxon>Crustacea</taxon>
        <taxon>Multicrustacea</taxon>
        <taxon>Malacostraca</taxon>
        <taxon>Eumalacostraca</taxon>
        <taxon>Peracarida</taxon>
        <taxon>Amphipoda</taxon>
        <taxon>Amphilochidea</taxon>
        <taxon>Lysianassida</taxon>
        <taxon>Lysianassidira</taxon>
        <taxon>Lysianassoidea</taxon>
        <taxon>Lysianassidae</taxon>
        <taxon>Hirondellea</taxon>
    </lineage>
</organism>
<evidence type="ECO:0000256" key="8">
    <source>
        <dbReference type="ARBA" id="ARBA00022917"/>
    </source>
</evidence>
<comment type="similarity">
    <text evidence="2">Belongs to the class-II aminoacyl-tRNA synthetase family.</text>
</comment>
<dbReference type="GO" id="GO:0005739">
    <property type="term" value="C:mitochondrion"/>
    <property type="evidence" value="ECO:0007669"/>
    <property type="project" value="TreeGrafter"/>
</dbReference>
<dbReference type="Pfam" id="PF00587">
    <property type="entry name" value="tRNA-synt_2b"/>
    <property type="match status" value="1"/>
</dbReference>
<keyword evidence="9 16" id="KW-0030">Aminoacyl-tRNA synthetase</keyword>
<evidence type="ECO:0000256" key="5">
    <source>
        <dbReference type="ARBA" id="ARBA00022598"/>
    </source>
</evidence>
<feature type="region of interest" description="Disordered" evidence="13">
    <location>
        <begin position="1"/>
        <end position="31"/>
    </location>
</feature>
<feature type="domain" description="TGS" evidence="15">
    <location>
        <begin position="62"/>
        <end position="126"/>
    </location>
</feature>
<dbReference type="Pfam" id="PF03129">
    <property type="entry name" value="HGTP_anticodon"/>
    <property type="match status" value="1"/>
</dbReference>
<evidence type="ECO:0000256" key="3">
    <source>
        <dbReference type="ARBA" id="ARBA00013163"/>
    </source>
</evidence>
<dbReference type="CDD" id="cd00860">
    <property type="entry name" value="ThrRS_anticodon"/>
    <property type="match status" value="1"/>
</dbReference>
<dbReference type="PROSITE" id="PS50862">
    <property type="entry name" value="AA_TRNA_LIGASE_II"/>
    <property type="match status" value="1"/>
</dbReference>
<evidence type="ECO:0000256" key="13">
    <source>
        <dbReference type="SAM" id="MobiDB-lite"/>
    </source>
</evidence>
<dbReference type="Pfam" id="PF07973">
    <property type="entry name" value="tRNA_SAD"/>
    <property type="match status" value="1"/>
</dbReference>
<dbReference type="CDD" id="cd01667">
    <property type="entry name" value="TGS_ThrRS"/>
    <property type="match status" value="1"/>
</dbReference>
<feature type="domain" description="Aminoacyl-transfer RNA synthetases class-II family profile" evidence="14">
    <location>
        <begin position="297"/>
        <end position="597"/>
    </location>
</feature>
<dbReference type="InterPro" id="IPR047246">
    <property type="entry name" value="ThrRS_anticodon"/>
</dbReference>
<keyword evidence="6" id="KW-0547">Nucleotide-binding</keyword>
<dbReference type="PROSITE" id="PS51880">
    <property type="entry name" value="TGS"/>
    <property type="match status" value="1"/>
</dbReference>
<dbReference type="NCBIfam" id="TIGR00418">
    <property type="entry name" value="thrS"/>
    <property type="match status" value="1"/>
</dbReference>
<dbReference type="InterPro" id="IPR036621">
    <property type="entry name" value="Anticodon-bd_dom_sf"/>
</dbReference>
<dbReference type="PANTHER" id="PTHR11451">
    <property type="entry name" value="THREONINE-TRNA LIGASE"/>
    <property type="match status" value="1"/>
</dbReference>
<protein>
    <recommendedName>
        <fullName evidence="12">Probable threonine--tRNA ligase, cytoplasmic</fullName>
        <ecNumber evidence="3">6.1.1.3</ecNumber>
    </recommendedName>
    <alternativeName>
        <fullName evidence="10">Threonyl-tRNA synthetase</fullName>
    </alternativeName>
</protein>
<evidence type="ECO:0000256" key="1">
    <source>
        <dbReference type="ARBA" id="ARBA00004496"/>
    </source>
</evidence>
<dbReference type="SUPFAM" id="SSF55681">
    <property type="entry name" value="Class II aaRS and biotin synthetases"/>
    <property type="match status" value="1"/>
</dbReference>
<dbReference type="Gene3D" id="3.10.20.30">
    <property type="match status" value="1"/>
</dbReference>
<dbReference type="InterPro" id="IPR006195">
    <property type="entry name" value="aa-tRNA-synth_II"/>
</dbReference>
<dbReference type="SUPFAM" id="SSF81271">
    <property type="entry name" value="TGS-like"/>
    <property type="match status" value="1"/>
</dbReference>
<keyword evidence="7" id="KW-0067">ATP-binding</keyword>
<evidence type="ECO:0000256" key="11">
    <source>
        <dbReference type="ARBA" id="ARBA00049515"/>
    </source>
</evidence>
<dbReference type="SMART" id="SM00863">
    <property type="entry name" value="tRNA_SAD"/>
    <property type="match status" value="1"/>
</dbReference>
<evidence type="ECO:0000259" key="14">
    <source>
        <dbReference type="PROSITE" id="PS50862"/>
    </source>
</evidence>
<dbReference type="Gene3D" id="3.30.980.10">
    <property type="entry name" value="Threonyl-trna Synthetase, Chain A, domain 2"/>
    <property type="match status" value="1"/>
</dbReference>
<dbReference type="InterPro" id="IPR002314">
    <property type="entry name" value="aa-tRNA-synt_IIb"/>
</dbReference>
<evidence type="ECO:0000256" key="9">
    <source>
        <dbReference type="ARBA" id="ARBA00023146"/>
    </source>
</evidence>
<dbReference type="InterPro" id="IPR002320">
    <property type="entry name" value="Thr-tRNA-ligase_IIa"/>
</dbReference>
<dbReference type="InterPro" id="IPR012947">
    <property type="entry name" value="tRNA_SAD"/>
</dbReference>
<dbReference type="InterPro" id="IPR004154">
    <property type="entry name" value="Anticodon-bd"/>
</dbReference>
<dbReference type="SUPFAM" id="SSF52954">
    <property type="entry name" value="Class II aaRS ABD-related"/>
    <property type="match status" value="1"/>
</dbReference>
<evidence type="ECO:0000256" key="12">
    <source>
        <dbReference type="ARBA" id="ARBA00072369"/>
    </source>
</evidence>
<dbReference type="InterPro" id="IPR004095">
    <property type="entry name" value="TGS"/>
</dbReference>
<evidence type="ECO:0000256" key="6">
    <source>
        <dbReference type="ARBA" id="ARBA00022741"/>
    </source>
</evidence>
<dbReference type="EMBL" id="IACT01005600">
    <property type="protein sequence ID" value="LAC24750.1"/>
    <property type="molecule type" value="mRNA"/>
</dbReference>
<dbReference type="EC" id="6.1.1.3" evidence="3"/>
<evidence type="ECO:0000256" key="10">
    <source>
        <dbReference type="ARBA" id="ARBA00031900"/>
    </source>
</evidence>
<dbReference type="InterPro" id="IPR012676">
    <property type="entry name" value="TGS-like"/>
</dbReference>
<name>A0A6A7G1Y9_9CRUS</name>
<evidence type="ECO:0000259" key="15">
    <source>
        <dbReference type="PROSITE" id="PS51880"/>
    </source>
</evidence>
<dbReference type="CDD" id="cd00771">
    <property type="entry name" value="ThrRS_core"/>
    <property type="match status" value="1"/>
</dbReference>
<comment type="catalytic activity">
    <reaction evidence="11">
        <text>tRNA(Thr) + L-threonine + ATP = L-threonyl-tRNA(Thr) + AMP + diphosphate + H(+)</text>
        <dbReference type="Rhea" id="RHEA:24624"/>
        <dbReference type="Rhea" id="RHEA-COMP:9670"/>
        <dbReference type="Rhea" id="RHEA-COMP:9704"/>
        <dbReference type="ChEBI" id="CHEBI:15378"/>
        <dbReference type="ChEBI" id="CHEBI:30616"/>
        <dbReference type="ChEBI" id="CHEBI:33019"/>
        <dbReference type="ChEBI" id="CHEBI:57926"/>
        <dbReference type="ChEBI" id="CHEBI:78442"/>
        <dbReference type="ChEBI" id="CHEBI:78534"/>
        <dbReference type="ChEBI" id="CHEBI:456215"/>
        <dbReference type="EC" id="6.1.1.3"/>
    </reaction>
</comment>
<dbReference type="InterPro" id="IPR012675">
    <property type="entry name" value="Beta-grasp_dom_sf"/>
</dbReference>
<reference evidence="16" key="1">
    <citation type="submission" date="2017-11" db="EMBL/GenBank/DDBJ databases">
        <title>The sensing device of the deep-sea amphipod.</title>
        <authorList>
            <person name="Kobayashi H."/>
            <person name="Nagahama T."/>
            <person name="Arai W."/>
            <person name="Sasagawa Y."/>
            <person name="Umeda M."/>
            <person name="Hayashi T."/>
            <person name="Nikaido I."/>
            <person name="Watanabe H."/>
            <person name="Oguri K."/>
            <person name="Kitazato H."/>
            <person name="Fujioka K."/>
            <person name="Kido Y."/>
            <person name="Takami H."/>
        </authorList>
    </citation>
    <scope>NUCLEOTIDE SEQUENCE</scope>
    <source>
        <tissue evidence="16">Whole body</tissue>
    </source>
</reference>
<dbReference type="InterPro" id="IPR045864">
    <property type="entry name" value="aa-tRNA-synth_II/BPL/LPL"/>
</dbReference>
<dbReference type="InterPro" id="IPR018163">
    <property type="entry name" value="Thr/Ala-tRNA-synth_IIc_edit"/>
</dbReference>
<accession>A0A6A7G1Y9</accession>
<evidence type="ECO:0000256" key="2">
    <source>
        <dbReference type="ARBA" id="ARBA00008226"/>
    </source>
</evidence>
<evidence type="ECO:0000256" key="7">
    <source>
        <dbReference type="ARBA" id="ARBA00022840"/>
    </source>
</evidence>
<sequence length="699" mass="80677">MNEAKQPPSKPSQTKANKKRKPDNVLPDRFLDKNDSSMDYLHHRLKIFSEIYDAQQAAAELSDETISITLPNNDVVQGKKGVTTALDVAKGISDAFARKVVIAKVDGELFDAFRPLEKDCKLELLDFNTDEGRKVFWHSSAHILGQCMERLFSGKLTIGPALDDCFYYDVDMDDRTISQADYKEIEKQAQRIVKEKQEFQRIVMTKDQALEMFKFNKFKQQIVHEKITDGTTCTAYRCGPLIDLCRGPHIPTTGLVKAFSIIKHSACYWKGDASNPQLQRIYGLSFPDKKLMKARLAEIALAKERDHRKIGREQKLFFFHHLSPGSAFWLPHGARIYNKLMDFVKSEYRKRGYEEVMSPNVYNMQLWETSGHAAKYKKDMFLFKVEKQEFAMKPMNCPGHCLMFKQLQRSYRDLPLRYADFGVLHRNELTGALSGLTRVRRFQQDDAHIFCSVDQIQQEVLGCLDFMKHVYGICGFSFSLALSTRPVDFIGDIEVWNRAEKDLQTSLESFGYPWKINPNDGAFYGPKIDILLHDALGRSIQCATIQLDFNLPSKDRFNLQYHSPSGMQHPVIVHRAIYGSVERFIAILAENCGGKWPFWLSPRQAIVVPISEKYLEYAQTIRQKLHDEGYYVECDETDNQVKKKIREAQLAQHNFILVVGQEELDGNTVNIRTRDNERHGTKSIEELLEWFQQLVKEFK</sequence>
<evidence type="ECO:0000313" key="16">
    <source>
        <dbReference type="EMBL" id="LAC24750.1"/>
    </source>
</evidence>
<dbReference type="FunFam" id="3.40.50.800:FF:000019">
    <property type="entry name" value="Threonine--tRNA ligase mitochondrial 1"/>
    <property type="match status" value="1"/>
</dbReference>
<keyword evidence="8" id="KW-0648">Protein biosynthesis</keyword>
<dbReference type="Gene3D" id="3.30.930.10">
    <property type="entry name" value="Bira Bifunctional Protein, Domain 2"/>
    <property type="match status" value="1"/>
</dbReference>
<evidence type="ECO:0000256" key="4">
    <source>
        <dbReference type="ARBA" id="ARBA00022490"/>
    </source>
</evidence>
<dbReference type="PRINTS" id="PR01047">
    <property type="entry name" value="TRNASYNTHTHR"/>
</dbReference>
<dbReference type="Gene3D" id="3.40.50.800">
    <property type="entry name" value="Anticodon-binding domain"/>
    <property type="match status" value="1"/>
</dbReference>
<comment type="subcellular location">
    <subcellularLocation>
        <location evidence="1">Cytoplasm</location>
    </subcellularLocation>
</comment>
<dbReference type="FunFam" id="3.30.980.10:FF:000005">
    <property type="entry name" value="Threonyl-tRNA synthetase, mitochondrial"/>
    <property type="match status" value="1"/>
</dbReference>
<dbReference type="FunFam" id="3.10.20.30:FF:000006">
    <property type="entry name" value="Threonine--tRNA ligase, cytoplasmic"/>
    <property type="match status" value="1"/>
</dbReference>
<proteinExistence type="evidence at transcript level"/>
<dbReference type="GO" id="GO:0006435">
    <property type="term" value="P:threonyl-tRNA aminoacylation"/>
    <property type="evidence" value="ECO:0007669"/>
    <property type="project" value="InterPro"/>
</dbReference>
<dbReference type="GO" id="GO:0004829">
    <property type="term" value="F:threonine-tRNA ligase activity"/>
    <property type="evidence" value="ECO:0007669"/>
    <property type="project" value="UniProtKB-EC"/>
</dbReference>
<dbReference type="SUPFAM" id="SSF55186">
    <property type="entry name" value="ThrRS/AlaRS common domain"/>
    <property type="match status" value="1"/>
</dbReference>
<dbReference type="FunFam" id="3.30.930.10:FF:000019">
    <property type="entry name" value="Threonine--tRNA ligase"/>
    <property type="match status" value="1"/>
</dbReference>
<keyword evidence="4" id="KW-0963">Cytoplasm</keyword>
<dbReference type="GO" id="GO:0005524">
    <property type="term" value="F:ATP binding"/>
    <property type="evidence" value="ECO:0007669"/>
    <property type="project" value="UniProtKB-KW"/>
</dbReference>
<dbReference type="HAMAP" id="MF_00184">
    <property type="entry name" value="Thr_tRNA_synth"/>
    <property type="match status" value="1"/>
</dbReference>
<dbReference type="Pfam" id="PF02824">
    <property type="entry name" value="TGS"/>
    <property type="match status" value="1"/>
</dbReference>
<dbReference type="InterPro" id="IPR033728">
    <property type="entry name" value="ThrRS_core"/>
</dbReference>